<evidence type="ECO:0000313" key="2">
    <source>
        <dbReference type="EMBL" id="GAA0455504.1"/>
    </source>
</evidence>
<dbReference type="EMBL" id="BAAAHB010000012">
    <property type="protein sequence ID" value="GAA0455504.1"/>
    <property type="molecule type" value="Genomic_DNA"/>
</dbReference>
<reference evidence="2 3" key="1">
    <citation type="journal article" date="2019" name="Int. J. Syst. Evol. Microbiol.">
        <title>The Global Catalogue of Microorganisms (GCM) 10K type strain sequencing project: providing services to taxonomists for standard genome sequencing and annotation.</title>
        <authorList>
            <consortium name="The Broad Institute Genomics Platform"/>
            <consortium name="The Broad Institute Genome Sequencing Center for Infectious Disease"/>
            <person name="Wu L."/>
            <person name="Ma J."/>
        </authorList>
    </citation>
    <scope>NUCLEOTIDE SEQUENCE [LARGE SCALE GENOMIC DNA]</scope>
    <source>
        <strain evidence="2 3">JCM 10649</strain>
    </source>
</reference>
<proteinExistence type="predicted"/>
<dbReference type="RefSeq" id="WP_344088348.1">
    <property type="nucleotide sequence ID" value="NZ_BAAAHB010000012.1"/>
</dbReference>
<organism evidence="2 3">
    <name type="scientific">Streptomyces stramineus</name>
    <dbReference type="NCBI Taxonomy" id="173861"/>
    <lineage>
        <taxon>Bacteria</taxon>
        <taxon>Bacillati</taxon>
        <taxon>Actinomycetota</taxon>
        <taxon>Actinomycetes</taxon>
        <taxon>Kitasatosporales</taxon>
        <taxon>Streptomycetaceae</taxon>
        <taxon>Streptomyces</taxon>
    </lineage>
</organism>
<keyword evidence="1" id="KW-0732">Signal</keyword>
<evidence type="ECO:0000313" key="3">
    <source>
        <dbReference type="Proteomes" id="UP001499895"/>
    </source>
</evidence>
<comment type="caution">
    <text evidence="2">The sequence shown here is derived from an EMBL/GenBank/DDBJ whole genome shotgun (WGS) entry which is preliminary data.</text>
</comment>
<dbReference type="Proteomes" id="UP001499895">
    <property type="component" value="Unassembled WGS sequence"/>
</dbReference>
<evidence type="ECO:0008006" key="4">
    <source>
        <dbReference type="Google" id="ProtNLM"/>
    </source>
</evidence>
<feature type="signal peptide" evidence="1">
    <location>
        <begin position="1"/>
        <end position="27"/>
    </location>
</feature>
<gene>
    <name evidence="2" type="ORF">GCM10009544_17810</name>
</gene>
<sequence length="100" mass="10476">MSRRIPALAASAALAGGLLFTAVPAHAATTGGAEAVTARAAVTCNMTKLRKEIQDLTDLANKNKRLGNHDIAKKKFAEAAAKKKKLESCIKADKDSKGPF</sequence>
<name>A0ABN0ZQC0_9ACTN</name>
<keyword evidence="3" id="KW-1185">Reference proteome</keyword>
<accession>A0ABN0ZQC0</accession>
<feature type="chain" id="PRO_5046336761" description="Secreted protein" evidence="1">
    <location>
        <begin position="28"/>
        <end position="100"/>
    </location>
</feature>
<protein>
    <recommendedName>
        <fullName evidence="4">Secreted protein</fullName>
    </recommendedName>
</protein>
<evidence type="ECO:0000256" key="1">
    <source>
        <dbReference type="SAM" id="SignalP"/>
    </source>
</evidence>